<dbReference type="Proteomes" id="UP000288216">
    <property type="component" value="Unassembled WGS sequence"/>
</dbReference>
<evidence type="ECO:0000313" key="2">
    <source>
        <dbReference type="EMBL" id="GCB84239.1"/>
    </source>
</evidence>
<feature type="non-terminal residue" evidence="2">
    <location>
        <position position="75"/>
    </location>
</feature>
<name>A0A401QFT2_SCYTO</name>
<dbReference type="InterPro" id="IPR000375">
    <property type="entry name" value="Dynamin_stalk"/>
</dbReference>
<organism evidence="2 3">
    <name type="scientific">Scyliorhinus torazame</name>
    <name type="common">Cloudy catshark</name>
    <name type="synonym">Catulus torazame</name>
    <dbReference type="NCBI Taxonomy" id="75743"/>
    <lineage>
        <taxon>Eukaryota</taxon>
        <taxon>Metazoa</taxon>
        <taxon>Chordata</taxon>
        <taxon>Craniata</taxon>
        <taxon>Vertebrata</taxon>
        <taxon>Chondrichthyes</taxon>
        <taxon>Elasmobranchii</taxon>
        <taxon>Galeomorphii</taxon>
        <taxon>Galeoidea</taxon>
        <taxon>Carcharhiniformes</taxon>
        <taxon>Scyliorhinidae</taxon>
        <taxon>Scyliorhinus</taxon>
    </lineage>
</organism>
<evidence type="ECO:0000259" key="1">
    <source>
        <dbReference type="Pfam" id="PF01031"/>
    </source>
</evidence>
<sequence>MGQLLRCFEPVLREETERIVTTHVRDREGKTKDQILLLIDIELSYINTNHEDFIGFANAQQRSSQLTKKRAVPNQ</sequence>
<dbReference type="OrthoDB" id="8940933at2759"/>
<dbReference type="EMBL" id="BFAA01062547">
    <property type="protein sequence ID" value="GCB84239.1"/>
    <property type="molecule type" value="Genomic_DNA"/>
</dbReference>
<dbReference type="STRING" id="75743.A0A401QFT2"/>
<dbReference type="Gene3D" id="1.20.120.1240">
    <property type="entry name" value="Dynamin, middle domain"/>
    <property type="match status" value="1"/>
</dbReference>
<feature type="domain" description="Dynamin stalk" evidence="1">
    <location>
        <begin position="10"/>
        <end position="61"/>
    </location>
</feature>
<dbReference type="AlphaFoldDB" id="A0A401QFT2"/>
<proteinExistence type="predicted"/>
<accession>A0A401QFT2</accession>
<dbReference type="Pfam" id="PF01031">
    <property type="entry name" value="Dynamin_M"/>
    <property type="match status" value="1"/>
</dbReference>
<keyword evidence="3" id="KW-1185">Reference proteome</keyword>
<comment type="caution">
    <text evidence="2">The sequence shown here is derived from an EMBL/GenBank/DDBJ whole genome shotgun (WGS) entry which is preliminary data.</text>
</comment>
<protein>
    <recommendedName>
        <fullName evidence="1">Dynamin stalk domain-containing protein</fullName>
    </recommendedName>
</protein>
<reference evidence="2 3" key="1">
    <citation type="journal article" date="2018" name="Nat. Ecol. Evol.">
        <title>Shark genomes provide insights into elasmobranch evolution and the origin of vertebrates.</title>
        <authorList>
            <person name="Hara Y"/>
            <person name="Yamaguchi K"/>
            <person name="Onimaru K"/>
            <person name="Kadota M"/>
            <person name="Koyanagi M"/>
            <person name="Keeley SD"/>
            <person name="Tatsumi K"/>
            <person name="Tanaka K"/>
            <person name="Motone F"/>
            <person name="Kageyama Y"/>
            <person name="Nozu R"/>
            <person name="Adachi N"/>
            <person name="Nishimura O"/>
            <person name="Nakagawa R"/>
            <person name="Tanegashima C"/>
            <person name="Kiyatake I"/>
            <person name="Matsumoto R"/>
            <person name="Murakumo K"/>
            <person name="Nishida K"/>
            <person name="Terakita A"/>
            <person name="Kuratani S"/>
            <person name="Sato K"/>
            <person name="Hyodo S Kuraku.S."/>
        </authorList>
    </citation>
    <scope>NUCLEOTIDE SEQUENCE [LARGE SCALE GENOMIC DNA]</scope>
</reference>
<gene>
    <name evidence="2" type="ORF">scyTo_0024934</name>
</gene>
<evidence type="ECO:0000313" key="3">
    <source>
        <dbReference type="Proteomes" id="UP000288216"/>
    </source>
</evidence>